<evidence type="ECO:0000256" key="4">
    <source>
        <dbReference type="ARBA" id="ARBA00023163"/>
    </source>
</evidence>
<reference evidence="8" key="1">
    <citation type="submission" date="2022-08" db="EMBL/GenBank/DDBJ databases">
        <authorList>
            <person name="Gutierrez-Valencia J."/>
        </authorList>
    </citation>
    <scope>NUCLEOTIDE SEQUENCE</scope>
</reference>
<dbReference type="PANTHER" id="PTHR31920:SF108">
    <property type="entry name" value="B3 DOMAIN-CONTAINING TRANSCRIPTION FACTOR VRN1-LIKE"/>
    <property type="match status" value="1"/>
</dbReference>
<feature type="domain" description="TF-B3" evidence="7">
    <location>
        <begin position="226"/>
        <end position="324"/>
    </location>
</feature>
<dbReference type="CDD" id="cd10017">
    <property type="entry name" value="B3_DNA"/>
    <property type="match status" value="2"/>
</dbReference>
<dbReference type="EMBL" id="CAMGYJ010000010">
    <property type="protein sequence ID" value="CAI0553978.1"/>
    <property type="molecule type" value="Genomic_DNA"/>
</dbReference>
<evidence type="ECO:0000256" key="2">
    <source>
        <dbReference type="ARBA" id="ARBA00023015"/>
    </source>
</evidence>
<evidence type="ECO:0000259" key="7">
    <source>
        <dbReference type="PROSITE" id="PS50863"/>
    </source>
</evidence>
<name>A0AAV0RC27_9ROSI</name>
<keyword evidence="4" id="KW-0804">Transcription</keyword>
<evidence type="ECO:0000313" key="9">
    <source>
        <dbReference type="Proteomes" id="UP001154282"/>
    </source>
</evidence>
<protein>
    <recommendedName>
        <fullName evidence="7">TF-B3 domain-containing protein</fullName>
    </recommendedName>
</protein>
<accession>A0AAV0RC27</accession>
<evidence type="ECO:0000256" key="6">
    <source>
        <dbReference type="SAM" id="MobiDB-lite"/>
    </source>
</evidence>
<dbReference type="PROSITE" id="PS50863">
    <property type="entry name" value="B3"/>
    <property type="match status" value="2"/>
</dbReference>
<keyword evidence="2" id="KW-0805">Transcription regulation</keyword>
<keyword evidence="9" id="KW-1185">Reference proteome</keyword>
<evidence type="ECO:0000313" key="8">
    <source>
        <dbReference type="EMBL" id="CAI0553978.1"/>
    </source>
</evidence>
<feature type="region of interest" description="Disordered" evidence="6">
    <location>
        <begin position="189"/>
        <end position="217"/>
    </location>
</feature>
<sequence length="324" mass="36330">MTSSGDRSLEDPGSSLVAGTHFVKIILHATLRDEILLIPGRFVRTYGESLSNSATLKIPSGATWTVDVVRDEIGVWFSNGWGEFAEFHSLEFGHFLVFEYEGCSRFSVVICDGTGAEIAYPIRTTCEANVEETEDFFGAGIRKRSESLSEVTKPQVKNKMMVMRGSISSGNAAKMGSWSRIVLPTNGFNSSRVDDEQEDESTRTISEEPSRSRKCRVSTGFTSPHPFFEVQITPSMSKRQMHVPHSFSSSHIAQDEKAVQIQVRDGNSWSLALIRKKRNKYVMFGGGWDRFMKDNSVKPGDICIFECLRRWTNVLMQVTIVKDV</sequence>
<feature type="domain" description="TF-B3" evidence="7">
    <location>
        <begin position="21"/>
        <end position="114"/>
    </location>
</feature>
<dbReference type="Gene3D" id="2.40.330.10">
    <property type="entry name" value="DNA-binding pseudobarrel domain"/>
    <property type="match status" value="2"/>
</dbReference>
<dbReference type="SMART" id="SM01019">
    <property type="entry name" value="B3"/>
    <property type="match status" value="2"/>
</dbReference>
<comment type="subcellular location">
    <subcellularLocation>
        <location evidence="1">Nucleus</location>
    </subcellularLocation>
</comment>
<dbReference type="InterPro" id="IPR003340">
    <property type="entry name" value="B3_DNA-bd"/>
</dbReference>
<evidence type="ECO:0000256" key="5">
    <source>
        <dbReference type="ARBA" id="ARBA00023242"/>
    </source>
</evidence>
<dbReference type="Proteomes" id="UP001154282">
    <property type="component" value="Unassembled WGS sequence"/>
</dbReference>
<evidence type="ECO:0000256" key="1">
    <source>
        <dbReference type="ARBA" id="ARBA00004123"/>
    </source>
</evidence>
<feature type="compositionally biased region" description="Basic and acidic residues" evidence="6">
    <location>
        <begin position="200"/>
        <end position="211"/>
    </location>
</feature>
<dbReference type="AlphaFoldDB" id="A0AAV0RC27"/>
<keyword evidence="3" id="KW-0238">DNA-binding</keyword>
<evidence type="ECO:0000256" key="3">
    <source>
        <dbReference type="ARBA" id="ARBA00023125"/>
    </source>
</evidence>
<dbReference type="SUPFAM" id="SSF101936">
    <property type="entry name" value="DNA-binding pseudobarrel domain"/>
    <property type="match status" value="2"/>
</dbReference>
<comment type="caution">
    <text evidence="8">The sequence shown here is derived from an EMBL/GenBank/DDBJ whole genome shotgun (WGS) entry which is preliminary data.</text>
</comment>
<dbReference type="Pfam" id="PF02362">
    <property type="entry name" value="B3"/>
    <property type="match status" value="2"/>
</dbReference>
<organism evidence="8 9">
    <name type="scientific">Linum tenue</name>
    <dbReference type="NCBI Taxonomy" id="586396"/>
    <lineage>
        <taxon>Eukaryota</taxon>
        <taxon>Viridiplantae</taxon>
        <taxon>Streptophyta</taxon>
        <taxon>Embryophyta</taxon>
        <taxon>Tracheophyta</taxon>
        <taxon>Spermatophyta</taxon>
        <taxon>Magnoliopsida</taxon>
        <taxon>eudicotyledons</taxon>
        <taxon>Gunneridae</taxon>
        <taxon>Pentapetalae</taxon>
        <taxon>rosids</taxon>
        <taxon>fabids</taxon>
        <taxon>Malpighiales</taxon>
        <taxon>Linaceae</taxon>
        <taxon>Linum</taxon>
    </lineage>
</organism>
<proteinExistence type="predicted"/>
<gene>
    <name evidence="8" type="ORF">LITE_LOCUS47023</name>
</gene>
<dbReference type="InterPro" id="IPR015300">
    <property type="entry name" value="DNA-bd_pseudobarrel_sf"/>
</dbReference>
<dbReference type="GO" id="GO:0003677">
    <property type="term" value="F:DNA binding"/>
    <property type="evidence" value="ECO:0007669"/>
    <property type="project" value="UniProtKB-KW"/>
</dbReference>
<dbReference type="PANTHER" id="PTHR31920">
    <property type="entry name" value="B3 DOMAIN-CONTAINING"/>
    <property type="match status" value="1"/>
</dbReference>
<dbReference type="InterPro" id="IPR050655">
    <property type="entry name" value="Plant_B3_domain"/>
</dbReference>
<dbReference type="GO" id="GO:0005634">
    <property type="term" value="C:nucleus"/>
    <property type="evidence" value="ECO:0007669"/>
    <property type="project" value="UniProtKB-SubCell"/>
</dbReference>
<keyword evidence="5" id="KW-0539">Nucleus</keyword>